<keyword evidence="3" id="KW-0472">Membrane</keyword>
<keyword evidence="3" id="KW-1133">Transmembrane helix</keyword>
<feature type="transmembrane region" description="Helical" evidence="3">
    <location>
        <begin position="167"/>
        <end position="185"/>
    </location>
</feature>
<dbReference type="SMART" id="SM00862">
    <property type="entry name" value="Trans_reg_C"/>
    <property type="match status" value="1"/>
</dbReference>
<dbReference type="SUPFAM" id="SSF46894">
    <property type="entry name" value="C-terminal effector domain of the bipartite response regulators"/>
    <property type="match status" value="1"/>
</dbReference>
<accession>A0A238U9Z7</accession>
<dbReference type="InterPro" id="IPR001867">
    <property type="entry name" value="OmpR/PhoB-type_DNA-bd"/>
</dbReference>
<dbReference type="GO" id="GO:0016301">
    <property type="term" value="F:kinase activity"/>
    <property type="evidence" value="ECO:0007669"/>
    <property type="project" value="UniProtKB-KW"/>
</dbReference>
<keyword evidence="1 2" id="KW-0238">DNA-binding</keyword>
<evidence type="ECO:0000313" key="5">
    <source>
        <dbReference type="EMBL" id="SNR15816.1"/>
    </source>
</evidence>
<keyword evidence="6" id="KW-1185">Reference proteome</keyword>
<dbReference type="Proteomes" id="UP000215214">
    <property type="component" value="Chromosome TJEJU"/>
</dbReference>
<evidence type="ECO:0000256" key="2">
    <source>
        <dbReference type="PROSITE-ProRule" id="PRU01091"/>
    </source>
</evidence>
<dbReference type="GO" id="GO:0003677">
    <property type="term" value="F:DNA binding"/>
    <property type="evidence" value="ECO:0007669"/>
    <property type="project" value="UniProtKB-UniRule"/>
</dbReference>
<gene>
    <name evidence="5" type="ORF">TJEJU_2121</name>
</gene>
<reference evidence="5 6" key="1">
    <citation type="submission" date="2017-07" db="EMBL/GenBank/DDBJ databases">
        <authorList>
            <person name="Sun Z.S."/>
            <person name="Albrecht U."/>
            <person name="Echele G."/>
            <person name="Lee C.C."/>
        </authorList>
    </citation>
    <scope>NUCLEOTIDE SEQUENCE [LARGE SCALE GENOMIC DNA]</scope>
    <source>
        <strain evidence="6">type strain: KCTC 22618</strain>
    </source>
</reference>
<dbReference type="KEGG" id="tje:TJEJU_2121"/>
<dbReference type="Pfam" id="PF00486">
    <property type="entry name" value="Trans_reg_C"/>
    <property type="match status" value="1"/>
</dbReference>
<proteinExistence type="predicted"/>
<evidence type="ECO:0000256" key="3">
    <source>
        <dbReference type="SAM" id="Phobius"/>
    </source>
</evidence>
<keyword evidence="5" id="KW-0808">Transferase</keyword>
<feature type="domain" description="OmpR/PhoB-type" evidence="4">
    <location>
        <begin position="200"/>
        <end position="297"/>
    </location>
</feature>
<dbReference type="GO" id="GO:0000160">
    <property type="term" value="P:phosphorelay signal transduction system"/>
    <property type="evidence" value="ECO:0007669"/>
    <property type="project" value="InterPro"/>
</dbReference>
<dbReference type="EMBL" id="LT899436">
    <property type="protein sequence ID" value="SNR15816.1"/>
    <property type="molecule type" value="Genomic_DNA"/>
</dbReference>
<dbReference type="InterPro" id="IPR036388">
    <property type="entry name" value="WH-like_DNA-bd_sf"/>
</dbReference>
<evidence type="ECO:0000259" key="4">
    <source>
        <dbReference type="PROSITE" id="PS51755"/>
    </source>
</evidence>
<dbReference type="Gene3D" id="1.10.10.10">
    <property type="entry name" value="Winged helix-like DNA-binding domain superfamily/Winged helix DNA-binding domain"/>
    <property type="match status" value="1"/>
</dbReference>
<dbReference type="InterPro" id="IPR016032">
    <property type="entry name" value="Sig_transdc_resp-reg_C-effctor"/>
</dbReference>
<keyword evidence="3" id="KW-0812">Transmembrane</keyword>
<dbReference type="PROSITE" id="PS51755">
    <property type="entry name" value="OMPR_PHOB"/>
    <property type="match status" value="1"/>
</dbReference>
<keyword evidence="5" id="KW-0418">Kinase</keyword>
<evidence type="ECO:0000256" key="1">
    <source>
        <dbReference type="ARBA" id="ARBA00023125"/>
    </source>
</evidence>
<feature type="DNA-binding region" description="OmpR/PhoB-type" evidence="2">
    <location>
        <begin position="200"/>
        <end position="297"/>
    </location>
</feature>
<sequence length="298" mass="34188">MLFVTMIYKKLFLSSVRIIVLLFTVSLISCNSSSTESYFSEIVKVSIRQVGHEILAANKDLTSPVLPVKKVDNATYEIAFPSAIEIEPDKLVKLIETNFKKAKLPEAYIVQVFQCVDNEVAYSYFMKKRVQEGIIPCANRILAKSCYTIRINFTEDVTMSSTNYKSYYIIIVLLIVVTIILLLLFKRKQQRSKNTVVEHEVKLTIGNYSFLPDRNILIRNSNEMNLSKKECDLLLILVENLNQTVKREELTKKVWEDNGVVVSRSLDTYISKLRKKLAEDETIKITNVHGVGYKLIVK</sequence>
<evidence type="ECO:0000313" key="6">
    <source>
        <dbReference type="Proteomes" id="UP000215214"/>
    </source>
</evidence>
<name>A0A238U9Z7_9FLAO</name>
<dbReference type="AlphaFoldDB" id="A0A238U9Z7"/>
<dbReference type="CDD" id="cd00383">
    <property type="entry name" value="trans_reg_C"/>
    <property type="match status" value="1"/>
</dbReference>
<organism evidence="5 6">
    <name type="scientific">Tenacibaculum jejuense</name>
    <dbReference type="NCBI Taxonomy" id="584609"/>
    <lineage>
        <taxon>Bacteria</taxon>
        <taxon>Pseudomonadati</taxon>
        <taxon>Bacteroidota</taxon>
        <taxon>Flavobacteriia</taxon>
        <taxon>Flavobacteriales</taxon>
        <taxon>Flavobacteriaceae</taxon>
        <taxon>Tenacibaculum</taxon>
    </lineage>
</organism>
<protein>
    <submittedName>
        <fullName evidence="5">Probable hybrid two-component system sensor histidine kinase and response regulator</fullName>
    </submittedName>
</protein>
<dbReference type="GO" id="GO:0006355">
    <property type="term" value="P:regulation of DNA-templated transcription"/>
    <property type="evidence" value="ECO:0007669"/>
    <property type="project" value="InterPro"/>
</dbReference>